<feature type="domain" description="Ig-like" evidence="1">
    <location>
        <begin position="227"/>
        <end position="304"/>
    </location>
</feature>
<dbReference type="EMBL" id="CALNXI010000640">
    <property type="protein sequence ID" value="CAH3030541.1"/>
    <property type="molecule type" value="Genomic_DNA"/>
</dbReference>
<dbReference type="Pfam" id="PF13927">
    <property type="entry name" value="Ig_3"/>
    <property type="match status" value="2"/>
</dbReference>
<protein>
    <recommendedName>
        <fullName evidence="1">Ig-like domain-containing protein</fullName>
    </recommendedName>
</protein>
<reference evidence="2 3" key="1">
    <citation type="submission" date="2022-05" db="EMBL/GenBank/DDBJ databases">
        <authorList>
            <consortium name="Genoscope - CEA"/>
            <person name="William W."/>
        </authorList>
    </citation>
    <scope>NUCLEOTIDE SEQUENCE [LARGE SCALE GENOMIC DNA]</scope>
</reference>
<gene>
    <name evidence="2" type="ORF">PEVE_00038166</name>
</gene>
<dbReference type="InterPro" id="IPR003598">
    <property type="entry name" value="Ig_sub2"/>
</dbReference>
<dbReference type="PANTHER" id="PTHR46013:SF7">
    <property type="entry name" value="IG-LIKE DOMAIN-CONTAINING PROTEIN"/>
    <property type="match status" value="1"/>
</dbReference>
<keyword evidence="3" id="KW-1185">Reference proteome</keyword>
<evidence type="ECO:0000313" key="2">
    <source>
        <dbReference type="EMBL" id="CAH3030541.1"/>
    </source>
</evidence>
<dbReference type="SMART" id="SM00408">
    <property type="entry name" value="IGc2"/>
    <property type="match status" value="2"/>
</dbReference>
<dbReference type="SUPFAM" id="SSF48726">
    <property type="entry name" value="Immunoglobulin"/>
    <property type="match status" value="4"/>
</dbReference>
<feature type="domain" description="Ig-like" evidence="1">
    <location>
        <begin position="54"/>
        <end position="135"/>
    </location>
</feature>
<proteinExistence type="predicted"/>
<dbReference type="PROSITE" id="PS50835">
    <property type="entry name" value="IG_LIKE"/>
    <property type="match status" value="3"/>
</dbReference>
<sequence length="423" mass="45186">MSFQLFKDNVPMEISASGVWVKTLSEGGMFVYKCVANNSIGSASSATVNITVHVSSTIQPLQNKTITEGGDLNQSCNASGTPPPVVSWVRISTGQRFDGNVSQLININRSESRDYRCEASNECGNASEVQDIDVQYKPENVQLTTNASANKACQNNVLKLTCSVGDANPEVTSYQLFRNDTDLGESNTGMLAQTLSNSGLSMYKCVANNSVGSAESPSVYITVNVPPTIAPILDRTVNETDNLTLVCVATGVRSPFVSWVKVSSGQRTNGSLLQLTNVSRSQAGEYRCEASNECGNAVERVNITVPFKPENVRLVATNIGDEACQNDSVSLGCSADASPPVWYYQFFENDVLLGSNTSGMLARSLSSSGELIYRCVASNLVGAENSANVSFYVGVPSSIQSIQNETWIEGSSWNLTCDASGIP</sequence>
<dbReference type="SMART" id="SM00409">
    <property type="entry name" value="IG"/>
    <property type="match status" value="2"/>
</dbReference>
<organism evidence="2 3">
    <name type="scientific">Porites evermanni</name>
    <dbReference type="NCBI Taxonomy" id="104178"/>
    <lineage>
        <taxon>Eukaryota</taxon>
        <taxon>Metazoa</taxon>
        <taxon>Cnidaria</taxon>
        <taxon>Anthozoa</taxon>
        <taxon>Hexacorallia</taxon>
        <taxon>Scleractinia</taxon>
        <taxon>Fungiina</taxon>
        <taxon>Poritidae</taxon>
        <taxon>Porites</taxon>
    </lineage>
</organism>
<accession>A0ABN8MP63</accession>
<evidence type="ECO:0000259" key="1">
    <source>
        <dbReference type="PROSITE" id="PS50835"/>
    </source>
</evidence>
<dbReference type="PANTHER" id="PTHR46013">
    <property type="entry name" value="VASCULAR CELL ADHESION MOLECULE 1"/>
    <property type="match status" value="1"/>
</dbReference>
<feature type="domain" description="Ig-like" evidence="1">
    <location>
        <begin position="138"/>
        <end position="222"/>
    </location>
</feature>
<evidence type="ECO:0000313" key="3">
    <source>
        <dbReference type="Proteomes" id="UP001159427"/>
    </source>
</evidence>
<name>A0ABN8MP63_9CNID</name>
<dbReference type="Proteomes" id="UP001159427">
    <property type="component" value="Unassembled WGS sequence"/>
</dbReference>
<dbReference type="InterPro" id="IPR007110">
    <property type="entry name" value="Ig-like_dom"/>
</dbReference>
<dbReference type="InterPro" id="IPR013783">
    <property type="entry name" value="Ig-like_fold"/>
</dbReference>
<dbReference type="InterPro" id="IPR003599">
    <property type="entry name" value="Ig_sub"/>
</dbReference>
<dbReference type="InterPro" id="IPR036179">
    <property type="entry name" value="Ig-like_dom_sf"/>
</dbReference>
<comment type="caution">
    <text evidence="2">The sequence shown here is derived from an EMBL/GenBank/DDBJ whole genome shotgun (WGS) entry which is preliminary data.</text>
</comment>
<dbReference type="Gene3D" id="2.60.40.10">
    <property type="entry name" value="Immunoglobulins"/>
    <property type="match status" value="4"/>
</dbReference>